<dbReference type="RefSeq" id="WP_379050892.1">
    <property type="nucleotide sequence ID" value="NZ_JBHUIK010000001.1"/>
</dbReference>
<dbReference type="InterPro" id="IPR013078">
    <property type="entry name" value="His_Pase_superF_clade-1"/>
</dbReference>
<organism evidence="1 2">
    <name type="scientific">Metabacillus endolithicus</name>
    <dbReference type="NCBI Taxonomy" id="1535204"/>
    <lineage>
        <taxon>Bacteria</taxon>
        <taxon>Bacillati</taxon>
        <taxon>Bacillota</taxon>
        <taxon>Bacilli</taxon>
        <taxon>Bacillales</taxon>
        <taxon>Bacillaceae</taxon>
        <taxon>Metabacillus</taxon>
    </lineage>
</organism>
<dbReference type="Gene3D" id="3.40.50.1240">
    <property type="entry name" value="Phosphoglycerate mutase-like"/>
    <property type="match status" value="1"/>
</dbReference>
<keyword evidence="2" id="KW-1185">Reference proteome</keyword>
<evidence type="ECO:0000313" key="1">
    <source>
        <dbReference type="EMBL" id="MFD2212481.1"/>
    </source>
</evidence>
<reference evidence="2" key="1">
    <citation type="journal article" date="2019" name="Int. J. Syst. Evol. Microbiol.">
        <title>The Global Catalogue of Microorganisms (GCM) 10K type strain sequencing project: providing services to taxonomists for standard genome sequencing and annotation.</title>
        <authorList>
            <consortium name="The Broad Institute Genomics Platform"/>
            <consortium name="The Broad Institute Genome Sequencing Center for Infectious Disease"/>
            <person name="Wu L."/>
            <person name="Ma J."/>
        </authorList>
    </citation>
    <scope>NUCLEOTIDE SEQUENCE [LARGE SCALE GENOMIC DNA]</scope>
    <source>
        <strain evidence="2">CGMCC 1.15474</strain>
    </source>
</reference>
<sequence>MKKWGRKEGLSFRHEEHNSVILRCNALFDEIIKKYRNEKVLIISHDAFIKKILKELVPDLNEKTLQNTPLTSLILLENT</sequence>
<proteinExistence type="predicted"/>
<evidence type="ECO:0000313" key="2">
    <source>
        <dbReference type="Proteomes" id="UP001597318"/>
    </source>
</evidence>
<comment type="caution">
    <text evidence="1">The sequence shown here is derived from an EMBL/GenBank/DDBJ whole genome shotgun (WGS) entry which is preliminary data.</text>
</comment>
<dbReference type="EMBL" id="JBHUIK010000001">
    <property type="protein sequence ID" value="MFD2212481.1"/>
    <property type="molecule type" value="Genomic_DNA"/>
</dbReference>
<gene>
    <name evidence="1" type="ORF">ACFSKK_02010</name>
</gene>
<protein>
    <submittedName>
        <fullName evidence="1">Histidine phosphatase family protein</fullName>
    </submittedName>
</protein>
<name>A0ABW5BUN7_9BACI</name>
<dbReference type="InterPro" id="IPR029033">
    <property type="entry name" value="His_PPase_superfam"/>
</dbReference>
<accession>A0ABW5BUN7</accession>
<dbReference type="Proteomes" id="UP001597318">
    <property type="component" value="Unassembled WGS sequence"/>
</dbReference>
<dbReference type="SUPFAM" id="SSF53254">
    <property type="entry name" value="Phosphoglycerate mutase-like"/>
    <property type="match status" value="1"/>
</dbReference>
<dbReference type="Pfam" id="PF00300">
    <property type="entry name" value="His_Phos_1"/>
    <property type="match status" value="1"/>
</dbReference>